<evidence type="ECO:0000256" key="1">
    <source>
        <dbReference type="ARBA" id="ARBA00023002"/>
    </source>
</evidence>
<reference evidence="3 4" key="1">
    <citation type="journal article" date="2019" name="ISME J.">
        <title>Insights into ecological role of a new deltaproteobacterial order Candidatus Acidulodesulfobacterales by metagenomics and metatranscriptomics.</title>
        <authorList>
            <person name="Tan S."/>
            <person name="Liu J."/>
            <person name="Fang Y."/>
            <person name="Hedlund B.P."/>
            <person name="Lian Z.H."/>
            <person name="Huang L.Y."/>
            <person name="Li J.T."/>
            <person name="Huang L.N."/>
            <person name="Li W.J."/>
            <person name="Jiang H.C."/>
            <person name="Dong H.L."/>
            <person name="Shu W.S."/>
        </authorList>
    </citation>
    <scope>NUCLEOTIDE SEQUENCE [LARGE SCALE GENOMIC DNA]</scope>
    <source>
        <strain evidence="3">AP2</strain>
    </source>
</reference>
<dbReference type="Proteomes" id="UP000316562">
    <property type="component" value="Unassembled WGS sequence"/>
</dbReference>
<dbReference type="AlphaFoldDB" id="A0A519BG68"/>
<dbReference type="Gene3D" id="3.40.920.10">
    <property type="entry name" value="Pyruvate-ferredoxin oxidoreductase, PFOR, domain III"/>
    <property type="match status" value="1"/>
</dbReference>
<sequence length="196" mass="21654">MENINFNFVINGADIEEIKFLSQILYLSLLNENYNTSIAIKSLSNISNYNFSSSLIKIGSVRSAVCAKNINALVSLDYQSAMNYLEFFDSSTIVLVNYSKFNICNYFLSDNDNVDKNIKQKTANLLKIPVEKIANTDLMGKNKVSPNISLLGALSAKSGIIDLNNITSVLASMAKNDAEKKNYINTLIAGYDFANS</sequence>
<dbReference type="SUPFAM" id="SSF53323">
    <property type="entry name" value="Pyruvate-ferredoxin oxidoreductase, PFOR, domain III"/>
    <property type="match status" value="1"/>
</dbReference>
<accession>A0A519BG68</accession>
<comment type="caution">
    <text evidence="3">The sequence shown here is derived from an EMBL/GenBank/DDBJ whole genome shotgun (WGS) entry which is preliminary data.</text>
</comment>
<gene>
    <name evidence="3" type="ORF">EVJ46_04290</name>
</gene>
<proteinExistence type="predicted"/>
<evidence type="ECO:0000313" key="3">
    <source>
        <dbReference type="EMBL" id="RZD16261.1"/>
    </source>
</evidence>
<dbReference type="InterPro" id="IPR002869">
    <property type="entry name" value="Pyrv_flavodox_OxRed_cen"/>
</dbReference>
<dbReference type="EMBL" id="SGBC01000002">
    <property type="protein sequence ID" value="RZD16261.1"/>
    <property type="molecule type" value="Genomic_DNA"/>
</dbReference>
<evidence type="ECO:0000259" key="2">
    <source>
        <dbReference type="Pfam" id="PF01558"/>
    </source>
</evidence>
<protein>
    <recommendedName>
        <fullName evidence="2">Pyruvate/ketoisovalerate oxidoreductase catalytic domain-containing protein</fullName>
    </recommendedName>
</protein>
<dbReference type="InterPro" id="IPR019752">
    <property type="entry name" value="Pyrv/ketoisovalerate_OxRed_cat"/>
</dbReference>
<name>A0A519BG68_ACIG2</name>
<dbReference type="Pfam" id="PF01558">
    <property type="entry name" value="POR"/>
    <property type="match status" value="1"/>
</dbReference>
<organism evidence="3 4">
    <name type="scientific">Acididesulfobacter guangdongensis</name>
    <dbReference type="NCBI Taxonomy" id="2597225"/>
    <lineage>
        <taxon>Bacteria</taxon>
        <taxon>Deltaproteobacteria</taxon>
        <taxon>Candidatus Acidulodesulfobacterales</taxon>
        <taxon>Candidatus Acididesulfobacter</taxon>
    </lineage>
</organism>
<feature type="domain" description="Pyruvate/ketoisovalerate oxidoreductase catalytic" evidence="2">
    <location>
        <begin position="21"/>
        <end position="177"/>
    </location>
</feature>
<evidence type="ECO:0000313" key="4">
    <source>
        <dbReference type="Proteomes" id="UP000316562"/>
    </source>
</evidence>
<dbReference type="GO" id="GO:0016903">
    <property type="term" value="F:oxidoreductase activity, acting on the aldehyde or oxo group of donors"/>
    <property type="evidence" value="ECO:0007669"/>
    <property type="project" value="InterPro"/>
</dbReference>
<keyword evidence="1" id="KW-0560">Oxidoreductase</keyword>